<gene>
    <name evidence="2" type="ORF">BO97DRAFT_423543</name>
</gene>
<reference evidence="2 3" key="1">
    <citation type="submission" date="2018-02" db="EMBL/GenBank/DDBJ databases">
        <title>The genomes of Aspergillus section Nigri reveals drivers in fungal speciation.</title>
        <authorList>
            <consortium name="DOE Joint Genome Institute"/>
            <person name="Vesth T.C."/>
            <person name="Nybo J."/>
            <person name="Theobald S."/>
            <person name="Brandl J."/>
            <person name="Frisvad J.C."/>
            <person name="Nielsen K.F."/>
            <person name="Lyhne E.K."/>
            <person name="Kogle M.E."/>
            <person name="Kuo A."/>
            <person name="Riley R."/>
            <person name="Clum A."/>
            <person name="Nolan M."/>
            <person name="Lipzen A."/>
            <person name="Salamov A."/>
            <person name="Henrissat B."/>
            <person name="Wiebenga A."/>
            <person name="De vries R.P."/>
            <person name="Grigoriev I.V."/>
            <person name="Mortensen U.H."/>
            <person name="Andersen M.R."/>
            <person name="Baker S.E."/>
        </authorList>
    </citation>
    <scope>NUCLEOTIDE SEQUENCE [LARGE SCALE GENOMIC DNA]</scope>
    <source>
        <strain evidence="2 3">CBS 101889</strain>
    </source>
</reference>
<organism evidence="2 3">
    <name type="scientific">Aspergillus homomorphus (strain CBS 101889)</name>
    <dbReference type="NCBI Taxonomy" id="1450537"/>
    <lineage>
        <taxon>Eukaryota</taxon>
        <taxon>Fungi</taxon>
        <taxon>Dikarya</taxon>
        <taxon>Ascomycota</taxon>
        <taxon>Pezizomycotina</taxon>
        <taxon>Eurotiomycetes</taxon>
        <taxon>Eurotiomycetidae</taxon>
        <taxon>Eurotiales</taxon>
        <taxon>Aspergillaceae</taxon>
        <taxon>Aspergillus</taxon>
        <taxon>Aspergillus subgen. Circumdati</taxon>
    </lineage>
</organism>
<feature type="signal peptide" evidence="1">
    <location>
        <begin position="1"/>
        <end position="19"/>
    </location>
</feature>
<dbReference type="AlphaFoldDB" id="A0A395HZG9"/>
<proteinExistence type="predicted"/>
<dbReference type="Proteomes" id="UP000248961">
    <property type="component" value="Unassembled WGS sequence"/>
</dbReference>
<sequence>MRTFLPLLSATMASASALAERGHDGFICSVGSVKPLSFSYRGLYDNATLLLTYFNAKISDGFIIEGVLKHNCDCPDGDFHVGYVSAPLGNIQ</sequence>
<evidence type="ECO:0000256" key="1">
    <source>
        <dbReference type="SAM" id="SignalP"/>
    </source>
</evidence>
<keyword evidence="1" id="KW-0732">Signal</keyword>
<feature type="chain" id="PRO_5017329876" evidence="1">
    <location>
        <begin position="20"/>
        <end position="92"/>
    </location>
</feature>
<keyword evidence="3" id="KW-1185">Reference proteome</keyword>
<dbReference type="VEuPathDB" id="FungiDB:BO97DRAFT_423543"/>
<accession>A0A395HZG9</accession>
<dbReference type="GeneID" id="37201178"/>
<dbReference type="EMBL" id="KZ824279">
    <property type="protein sequence ID" value="RAL13332.1"/>
    <property type="molecule type" value="Genomic_DNA"/>
</dbReference>
<evidence type="ECO:0000313" key="3">
    <source>
        <dbReference type="Proteomes" id="UP000248961"/>
    </source>
</evidence>
<protein>
    <submittedName>
        <fullName evidence="2">Uncharacterized protein</fullName>
    </submittedName>
</protein>
<name>A0A395HZG9_ASPHC</name>
<evidence type="ECO:0000313" key="2">
    <source>
        <dbReference type="EMBL" id="RAL13332.1"/>
    </source>
</evidence>
<dbReference type="RefSeq" id="XP_025552486.1">
    <property type="nucleotide sequence ID" value="XM_025696889.1"/>
</dbReference>